<proteinExistence type="predicted"/>
<feature type="transmembrane region" description="Helical" evidence="1">
    <location>
        <begin position="81"/>
        <end position="103"/>
    </location>
</feature>
<keyword evidence="1" id="KW-0472">Membrane</keyword>
<keyword evidence="1" id="KW-1133">Transmembrane helix</keyword>
<evidence type="ECO:0000313" key="2">
    <source>
        <dbReference type="EMBL" id="MBA4626782.1"/>
    </source>
</evidence>
<reference evidence="2" key="1">
    <citation type="journal article" date="2013" name="J. Plant Res.">
        <title>Effect of fungi and light on seed germination of three Opuntia species from semiarid lands of central Mexico.</title>
        <authorList>
            <person name="Delgado-Sanchez P."/>
            <person name="Jimenez-Bremont J.F."/>
            <person name="Guerrero-Gonzalez Mde L."/>
            <person name="Flores J."/>
        </authorList>
    </citation>
    <scope>NUCLEOTIDE SEQUENCE</scope>
    <source>
        <tissue evidence="2">Cladode</tissue>
    </source>
</reference>
<reference evidence="2" key="2">
    <citation type="submission" date="2020-07" db="EMBL/GenBank/DDBJ databases">
        <authorList>
            <person name="Vera ALvarez R."/>
            <person name="Arias-Moreno D.M."/>
            <person name="Jimenez-Jacinto V."/>
            <person name="Jimenez-Bremont J.F."/>
            <person name="Swaminathan K."/>
            <person name="Moose S.P."/>
            <person name="Guerrero-Gonzalez M.L."/>
            <person name="Marino-Ramirez L."/>
            <person name="Landsman D."/>
            <person name="Rodriguez-Kessler M."/>
            <person name="Delgado-Sanchez P."/>
        </authorList>
    </citation>
    <scope>NUCLEOTIDE SEQUENCE</scope>
    <source>
        <tissue evidence="2">Cladode</tissue>
    </source>
</reference>
<keyword evidence="1" id="KW-0812">Transmembrane</keyword>
<organism evidence="2">
    <name type="scientific">Opuntia streptacantha</name>
    <name type="common">Prickly pear cactus</name>
    <name type="synonym">Opuntia cardona</name>
    <dbReference type="NCBI Taxonomy" id="393608"/>
    <lineage>
        <taxon>Eukaryota</taxon>
        <taxon>Viridiplantae</taxon>
        <taxon>Streptophyta</taxon>
        <taxon>Embryophyta</taxon>
        <taxon>Tracheophyta</taxon>
        <taxon>Spermatophyta</taxon>
        <taxon>Magnoliopsida</taxon>
        <taxon>eudicotyledons</taxon>
        <taxon>Gunneridae</taxon>
        <taxon>Pentapetalae</taxon>
        <taxon>Caryophyllales</taxon>
        <taxon>Cactineae</taxon>
        <taxon>Cactaceae</taxon>
        <taxon>Opuntioideae</taxon>
        <taxon>Opuntia</taxon>
    </lineage>
</organism>
<evidence type="ECO:0000256" key="1">
    <source>
        <dbReference type="SAM" id="Phobius"/>
    </source>
</evidence>
<protein>
    <submittedName>
        <fullName evidence="2">Uncharacterized protein</fullName>
    </submittedName>
</protein>
<accession>A0A7C9CVM7</accession>
<name>A0A7C9CVM7_OPUST</name>
<dbReference type="AlphaFoldDB" id="A0A7C9CVM7"/>
<dbReference type="EMBL" id="GISG01058646">
    <property type="protein sequence ID" value="MBA4626782.1"/>
    <property type="molecule type" value="Transcribed_RNA"/>
</dbReference>
<sequence>MVTLKAASSLQSVGQDAQRDVQRRNTRSHAYFSATSVVPSACAFLRVPMATSRLALATTIGRPREEDLNAHNYKISPSSPYLPPLVQTLIVLIIIRSSICWLFKKCIRATISKCKLLDWSIFFIYSQQNVHHLRNPLFIIRVEWSTAGILQSHISCKWLCDWLTSSG</sequence>